<dbReference type="EMBL" id="JABCRI010000006">
    <property type="protein sequence ID" value="KAF8404764.1"/>
    <property type="molecule type" value="Genomic_DNA"/>
</dbReference>
<keyword evidence="4 6" id="KW-1133">Transmembrane helix</keyword>
<proteinExistence type="inferred from homology"/>
<comment type="subcellular location">
    <subcellularLocation>
        <location evidence="1">Membrane</location>
    </subcellularLocation>
</comment>
<reference evidence="8 9" key="1">
    <citation type="submission" date="2020-04" db="EMBL/GenBank/DDBJ databases">
        <title>Plant Genome Project.</title>
        <authorList>
            <person name="Zhang R.-G."/>
        </authorList>
    </citation>
    <scope>NUCLEOTIDE SEQUENCE [LARGE SCALE GENOMIC DNA]</scope>
    <source>
        <strain evidence="8">YNK0</strain>
        <tissue evidence="8">Leaf</tissue>
    </source>
</reference>
<dbReference type="PANTHER" id="PTHR33966">
    <property type="entry name" value="PROTEIN ODR-4 HOMOLOG"/>
    <property type="match status" value="1"/>
</dbReference>
<evidence type="ECO:0000256" key="6">
    <source>
        <dbReference type="SAM" id="Phobius"/>
    </source>
</evidence>
<comment type="similarity">
    <text evidence="2">Belongs to the ODR-4 family.</text>
</comment>
<evidence type="ECO:0000256" key="1">
    <source>
        <dbReference type="ARBA" id="ARBA00004370"/>
    </source>
</evidence>
<dbReference type="AlphaFoldDB" id="A0A835DLT6"/>
<evidence type="ECO:0000256" key="2">
    <source>
        <dbReference type="ARBA" id="ARBA00010131"/>
    </source>
</evidence>
<evidence type="ECO:0000256" key="4">
    <source>
        <dbReference type="ARBA" id="ARBA00022989"/>
    </source>
</evidence>
<evidence type="ECO:0000313" key="9">
    <source>
        <dbReference type="Proteomes" id="UP000655225"/>
    </source>
</evidence>
<feature type="transmembrane region" description="Helical" evidence="6">
    <location>
        <begin position="614"/>
        <end position="636"/>
    </location>
</feature>
<dbReference type="GO" id="GO:0008104">
    <property type="term" value="P:intracellular protein localization"/>
    <property type="evidence" value="ECO:0007669"/>
    <property type="project" value="TreeGrafter"/>
</dbReference>
<keyword evidence="9" id="KW-1185">Reference proteome</keyword>
<keyword evidence="3 6" id="KW-0812">Transmembrane</keyword>
<protein>
    <recommendedName>
        <fullName evidence="7">Amidase domain-containing protein</fullName>
    </recommendedName>
</protein>
<sequence>MFIYPFQFNLICCRRRIMYYYMEIFKKVDVIVTPTTGMTAPIIPPSALKFGETDMQVSGPTIHDELEMVAILHVGHDKQGLPIGLQLIGRPWGEASILRLASAVEGENSTIAIASLLMILRTGGTSQAITFNALVRSGDRLSPEIRVMVKAVVGEETQLKLAEDRLFQSGVPAQVGLVIGKLSSALDRGFVFDLVPTPSNDCGEPACLLSESGRDDKRKASKGKPQVESSSLVIDKDWVSEHARQVSRMLLGGMNVVGVYVWASDSSFKTSNVILGQTIKGVAEAAPFSENGLDERLLVHISYSPRRWTCRNCMLGSNITSSNLRPCDFKIGRILSYLQTFRCMYNFDIRLPIIDESASSISTLKDVLCNGIICHAKELKGAKAIIDGNLVIDDEPCTSDALHEVELLLPFMKDAPAEVCSQNKVVGVVVFSGTVCSIAYLSPKEPISQALADIKGDIIMSLQSRLDIICDEADGEMDITVDGEGEASNGISTEKCILQLVLHLSRQACSLSFPRRVLVPWIADAFICEYLQPSDTLEVLIDNCKELMSMEAPTDTSTILEPETELTLLTTKSFWGIAVPGYSASGADFHSVRNSDKDSTRKESSRKLMKSIDFNIVAAIAGLLLSILVGLVFFVVKT</sequence>
<evidence type="ECO:0000313" key="8">
    <source>
        <dbReference type="EMBL" id="KAF8404764.1"/>
    </source>
</evidence>
<evidence type="ECO:0000259" key="7">
    <source>
        <dbReference type="Pfam" id="PF01425"/>
    </source>
</evidence>
<dbReference type="GO" id="GO:0012505">
    <property type="term" value="C:endomembrane system"/>
    <property type="evidence" value="ECO:0007669"/>
    <property type="project" value="TreeGrafter"/>
</dbReference>
<comment type="caution">
    <text evidence="8">The sequence shown here is derived from an EMBL/GenBank/DDBJ whole genome shotgun (WGS) entry which is preliminary data.</text>
</comment>
<gene>
    <name evidence="8" type="ORF">HHK36_009653</name>
</gene>
<dbReference type="OrthoDB" id="21458at2759"/>
<dbReference type="Pfam" id="PF14778">
    <property type="entry name" value="ODR4-like"/>
    <property type="match status" value="1"/>
</dbReference>
<dbReference type="Pfam" id="PF01425">
    <property type="entry name" value="Amidase"/>
    <property type="match status" value="1"/>
</dbReference>
<dbReference type="Gene3D" id="3.90.1300.10">
    <property type="entry name" value="Amidase signature (AS) domain"/>
    <property type="match status" value="1"/>
</dbReference>
<dbReference type="InterPro" id="IPR023631">
    <property type="entry name" value="Amidase_dom"/>
</dbReference>
<dbReference type="GO" id="GO:0016020">
    <property type="term" value="C:membrane"/>
    <property type="evidence" value="ECO:0007669"/>
    <property type="project" value="UniProtKB-SubCell"/>
</dbReference>
<dbReference type="Proteomes" id="UP000655225">
    <property type="component" value="Unassembled WGS sequence"/>
</dbReference>
<keyword evidence="5 6" id="KW-0472">Membrane</keyword>
<dbReference type="SUPFAM" id="SSF75304">
    <property type="entry name" value="Amidase signature (AS) enzymes"/>
    <property type="match status" value="1"/>
</dbReference>
<feature type="domain" description="Amidase" evidence="7">
    <location>
        <begin position="14"/>
        <end position="98"/>
    </location>
</feature>
<dbReference type="InterPro" id="IPR029454">
    <property type="entry name" value="ODR-4-like"/>
</dbReference>
<organism evidence="8 9">
    <name type="scientific">Tetracentron sinense</name>
    <name type="common">Spur-leaf</name>
    <dbReference type="NCBI Taxonomy" id="13715"/>
    <lineage>
        <taxon>Eukaryota</taxon>
        <taxon>Viridiplantae</taxon>
        <taxon>Streptophyta</taxon>
        <taxon>Embryophyta</taxon>
        <taxon>Tracheophyta</taxon>
        <taxon>Spermatophyta</taxon>
        <taxon>Magnoliopsida</taxon>
        <taxon>Trochodendrales</taxon>
        <taxon>Trochodendraceae</taxon>
        <taxon>Tetracentron</taxon>
    </lineage>
</organism>
<accession>A0A835DLT6</accession>
<dbReference type="OMA" id="REDCCER"/>
<evidence type="ECO:0000256" key="5">
    <source>
        <dbReference type="ARBA" id="ARBA00023136"/>
    </source>
</evidence>
<dbReference type="PANTHER" id="PTHR33966:SF1">
    <property type="entry name" value="PROTEIN ODR-4 HOMOLOG"/>
    <property type="match status" value="1"/>
</dbReference>
<evidence type="ECO:0000256" key="3">
    <source>
        <dbReference type="ARBA" id="ARBA00022692"/>
    </source>
</evidence>
<name>A0A835DLT6_TETSI</name>
<dbReference type="InterPro" id="IPR036928">
    <property type="entry name" value="AS_sf"/>
</dbReference>